<keyword evidence="7 10" id="KW-0472">Membrane</keyword>
<keyword evidence="2" id="KW-1003">Cell membrane</keyword>
<gene>
    <name evidence="12" type="primary">LOC113401331</name>
</gene>
<dbReference type="Proteomes" id="UP001652626">
    <property type="component" value="Chromosome 7"/>
</dbReference>
<evidence type="ECO:0000313" key="11">
    <source>
        <dbReference type="Proteomes" id="UP001652626"/>
    </source>
</evidence>
<accession>A0A8B8IIP4</accession>
<keyword evidence="11" id="KW-1185">Reference proteome</keyword>
<dbReference type="RefSeq" id="XP_026496970.2">
    <property type="nucleotide sequence ID" value="XM_026641185.2"/>
</dbReference>
<keyword evidence="9 10" id="KW-0807">Transducer</keyword>
<keyword evidence="8 10" id="KW-0675">Receptor</keyword>
<evidence type="ECO:0000256" key="8">
    <source>
        <dbReference type="ARBA" id="ARBA00023170"/>
    </source>
</evidence>
<keyword evidence="6 10" id="KW-1133">Transmembrane helix</keyword>
<evidence type="ECO:0000256" key="1">
    <source>
        <dbReference type="ARBA" id="ARBA00004651"/>
    </source>
</evidence>
<evidence type="ECO:0000256" key="2">
    <source>
        <dbReference type="ARBA" id="ARBA00022475"/>
    </source>
</evidence>
<comment type="subcellular location">
    <subcellularLocation>
        <location evidence="1 10">Cell membrane</location>
        <topology evidence="1 10">Multi-pass membrane protein</topology>
    </subcellularLocation>
</comment>
<keyword evidence="4 10" id="KW-0812">Transmembrane</keyword>
<dbReference type="GO" id="GO:0007165">
    <property type="term" value="P:signal transduction"/>
    <property type="evidence" value="ECO:0007669"/>
    <property type="project" value="UniProtKB-KW"/>
</dbReference>
<evidence type="ECO:0000256" key="4">
    <source>
        <dbReference type="ARBA" id="ARBA00022692"/>
    </source>
</evidence>
<protein>
    <recommendedName>
        <fullName evidence="10">Odorant receptor</fullName>
    </recommendedName>
</protein>
<keyword evidence="3 10" id="KW-0716">Sensory transduction</keyword>
<feature type="transmembrane region" description="Helical" evidence="10">
    <location>
        <begin position="269"/>
        <end position="294"/>
    </location>
</feature>
<dbReference type="OrthoDB" id="7486936at2759"/>
<dbReference type="GO" id="GO:0005886">
    <property type="term" value="C:plasma membrane"/>
    <property type="evidence" value="ECO:0007669"/>
    <property type="project" value="UniProtKB-SubCell"/>
</dbReference>
<feature type="transmembrane region" description="Helical" evidence="10">
    <location>
        <begin position="148"/>
        <end position="166"/>
    </location>
</feature>
<dbReference type="PANTHER" id="PTHR21137:SF35">
    <property type="entry name" value="ODORANT RECEPTOR 19A-RELATED"/>
    <property type="match status" value="1"/>
</dbReference>
<comment type="caution">
    <text evidence="10">Lacks conserved residue(s) required for the propagation of feature annotation.</text>
</comment>
<dbReference type="GO" id="GO:0005549">
    <property type="term" value="F:odorant binding"/>
    <property type="evidence" value="ECO:0007669"/>
    <property type="project" value="InterPro"/>
</dbReference>
<keyword evidence="5 10" id="KW-0552">Olfaction</keyword>
<dbReference type="AlphaFoldDB" id="A0A8B8IIP4"/>
<dbReference type="Pfam" id="PF02949">
    <property type="entry name" value="7tm_6"/>
    <property type="match status" value="1"/>
</dbReference>
<organism evidence="11 12">
    <name type="scientific">Vanessa tameamea</name>
    <name type="common">Kamehameha butterfly</name>
    <dbReference type="NCBI Taxonomy" id="334116"/>
    <lineage>
        <taxon>Eukaryota</taxon>
        <taxon>Metazoa</taxon>
        <taxon>Ecdysozoa</taxon>
        <taxon>Arthropoda</taxon>
        <taxon>Hexapoda</taxon>
        <taxon>Insecta</taxon>
        <taxon>Pterygota</taxon>
        <taxon>Neoptera</taxon>
        <taxon>Endopterygota</taxon>
        <taxon>Lepidoptera</taxon>
        <taxon>Glossata</taxon>
        <taxon>Ditrysia</taxon>
        <taxon>Papilionoidea</taxon>
        <taxon>Nymphalidae</taxon>
        <taxon>Nymphalinae</taxon>
        <taxon>Vanessa</taxon>
    </lineage>
</organism>
<dbReference type="OMA" id="KLLMFEQ"/>
<dbReference type="InterPro" id="IPR004117">
    <property type="entry name" value="7tm6_olfct_rcpt"/>
</dbReference>
<dbReference type="PANTHER" id="PTHR21137">
    <property type="entry name" value="ODORANT RECEPTOR"/>
    <property type="match status" value="1"/>
</dbReference>
<evidence type="ECO:0000256" key="7">
    <source>
        <dbReference type="ARBA" id="ARBA00023136"/>
    </source>
</evidence>
<feature type="transmembrane region" description="Helical" evidence="10">
    <location>
        <begin position="31"/>
        <end position="52"/>
    </location>
</feature>
<dbReference type="GeneID" id="113401331"/>
<name>A0A8B8IIP4_VANTA</name>
<feature type="transmembrane region" description="Helical" evidence="10">
    <location>
        <begin position="93"/>
        <end position="118"/>
    </location>
</feature>
<evidence type="ECO:0000256" key="9">
    <source>
        <dbReference type="ARBA" id="ARBA00023224"/>
    </source>
</evidence>
<comment type="similarity">
    <text evidence="10">Belongs to the insect chemoreceptor superfamily. Heteromeric odorant receptor channel (TC 1.A.69) family.</text>
</comment>
<evidence type="ECO:0000256" key="6">
    <source>
        <dbReference type="ARBA" id="ARBA00022989"/>
    </source>
</evidence>
<evidence type="ECO:0000256" key="3">
    <source>
        <dbReference type="ARBA" id="ARBA00022606"/>
    </source>
</evidence>
<proteinExistence type="inferred from homology"/>
<dbReference type="GO" id="GO:0004984">
    <property type="term" value="F:olfactory receptor activity"/>
    <property type="evidence" value="ECO:0007669"/>
    <property type="project" value="InterPro"/>
</dbReference>
<evidence type="ECO:0000313" key="12">
    <source>
        <dbReference type="RefSeq" id="XP_026496970.2"/>
    </source>
</evidence>
<reference evidence="12" key="1">
    <citation type="submission" date="2025-08" db="UniProtKB">
        <authorList>
            <consortium name="RefSeq"/>
        </authorList>
    </citation>
    <scope>IDENTIFICATION</scope>
    <source>
        <tissue evidence="12">Whole body</tissue>
    </source>
</reference>
<evidence type="ECO:0000256" key="5">
    <source>
        <dbReference type="ARBA" id="ARBA00022725"/>
    </source>
</evidence>
<sequence>MAFCAITAQSLLSLSVYHGIDNFDLSFMTEAGTYFIVVSYKLLILACTKFNLASYHGLQRIMKEDFTYVCNKGGKYREVFFYNQIQTRKICKVAIIFMGGIAVAIVAISVLSLVYYLATHERGEGSRPLLFPFWAFDTDFGATPTYEIAFVFANTCVSAYAFNYIFMSITQIIWIREIAAKADIVILCIQDLMDGIHPTNDSDEKKYFGIIKYRMREIVNQHHSMIILIEHYAKVYKKLLLFEQKVSAPVVCLSAYSATESTDGGEFNAILMVLCIGAIVLFFIPCCLCTYLSIKVTSICYAFWDIPFWNGGLVIRPYLVLITQMCLRPLPLKASGFEEVSVQTFANKMASAFSYFNMLRQVNI</sequence>
<evidence type="ECO:0000256" key="10">
    <source>
        <dbReference type="RuleBase" id="RU351113"/>
    </source>
</evidence>